<keyword evidence="5 7" id="KW-0949">S-adenosyl-L-methionine</keyword>
<comment type="similarity">
    <text evidence="7">Belongs to the class I-like SAM-binding methyltransferase superfamily. TrmB family.</text>
</comment>
<comment type="catalytic activity">
    <reaction evidence="1 7">
        <text>guanosine(46) in tRNA + S-adenosyl-L-methionine = N(7)-methylguanosine(46) in tRNA + S-adenosyl-L-homocysteine</text>
        <dbReference type="Rhea" id="RHEA:42708"/>
        <dbReference type="Rhea" id="RHEA-COMP:10188"/>
        <dbReference type="Rhea" id="RHEA-COMP:10189"/>
        <dbReference type="ChEBI" id="CHEBI:57856"/>
        <dbReference type="ChEBI" id="CHEBI:59789"/>
        <dbReference type="ChEBI" id="CHEBI:74269"/>
        <dbReference type="ChEBI" id="CHEBI:74480"/>
        <dbReference type="EC" id="2.1.1.33"/>
    </reaction>
</comment>
<organism evidence="8 9">
    <name type="scientific">Scrofimicrobium canadense</name>
    <dbReference type="NCBI Taxonomy" id="2652290"/>
    <lineage>
        <taxon>Bacteria</taxon>
        <taxon>Bacillati</taxon>
        <taxon>Actinomycetota</taxon>
        <taxon>Actinomycetes</taxon>
        <taxon>Actinomycetales</taxon>
        <taxon>Actinomycetaceae</taxon>
        <taxon>Scrofimicrobium</taxon>
    </lineage>
</organism>
<comment type="caution">
    <text evidence="7">Lacks conserved residue(s) required for the propagation of feature annotation.</text>
</comment>
<dbReference type="Pfam" id="PF02390">
    <property type="entry name" value="Methyltransf_4"/>
    <property type="match status" value="1"/>
</dbReference>
<dbReference type="HAMAP" id="MF_01057">
    <property type="entry name" value="tRNA_methyltr_TrmB"/>
    <property type="match status" value="1"/>
</dbReference>
<dbReference type="RefSeq" id="WP_318656582.1">
    <property type="nucleotide sequence ID" value="NZ_VULO01000008.1"/>
</dbReference>
<dbReference type="GO" id="GO:0008176">
    <property type="term" value="F:tRNA (guanine(46)-N7)-methyltransferase activity"/>
    <property type="evidence" value="ECO:0007669"/>
    <property type="project" value="UniProtKB-UniRule"/>
</dbReference>
<name>A0A6N7W7S2_9ACTO</name>
<feature type="binding site" evidence="7">
    <location>
        <begin position="210"/>
        <end position="213"/>
    </location>
    <ligand>
        <name>substrate</name>
    </ligand>
</feature>
<evidence type="ECO:0000256" key="7">
    <source>
        <dbReference type="HAMAP-Rule" id="MF_01057"/>
    </source>
</evidence>
<evidence type="ECO:0000313" key="9">
    <source>
        <dbReference type="Proteomes" id="UP000470875"/>
    </source>
</evidence>
<dbReference type="NCBIfam" id="TIGR00091">
    <property type="entry name" value="tRNA (guanosine(46)-N7)-methyltransferase TrmB"/>
    <property type="match status" value="1"/>
</dbReference>
<feature type="binding site" evidence="7">
    <location>
        <position position="142"/>
    </location>
    <ligand>
        <name>S-adenosyl-L-methionine</name>
        <dbReference type="ChEBI" id="CHEBI:59789"/>
    </ligand>
</feature>
<dbReference type="Proteomes" id="UP000470875">
    <property type="component" value="Unassembled WGS sequence"/>
</dbReference>
<dbReference type="SUPFAM" id="SSF53335">
    <property type="entry name" value="S-adenosyl-L-methionine-dependent methyltransferases"/>
    <property type="match status" value="1"/>
</dbReference>
<dbReference type="InterPro" id="IPR055361">
    <property type="entry name" value="tRNA_methyltr_TrmB_bact"/>
</dbReference>
<dbReference type="PANTHER" id="PTHR23417:SF14">
    <property type="entry name" value="PENTACOTRIPEPTIDE-REPEAT REGION OF PRORP DOMAIN-CONTAINING PROTEIN"/>
    <property type="match status" value="1"/>
</dbReference>
<comment type="pathway">
    <text evidence="7">tRNA modification; N(7)-methylguanine-tRNA biosynthesis.</text>
</comment>
<evidence type="ECO:0000256" key="1">
    <source>
        <dbReference type="ARBA" id="ARBA00000142"/>
    </source>
</evidence>
<gene>
    <name evidence="7 8" type="primary">trmB</name>
    <name evidence="8" type="ORF">FYJ24_07205</name>
</gene>
<evidence type="ECO:0000256" key="4">
    <source>
        <dbReference type="ARBA" id="ARBA00022679"/>
    </source>
</evidence>
<reference evidence="8 9" key="1">
    <citation type="submission" date="2019-08" db="EMBL/GenBank/DDBJ databases">
        <title>In-depth cultivation of the pig gut microbiome towards novel bacterial diversity and tailored functional studies.</title>
        <authorList>
            <person name="Wylensek D."/>
            <person name="Hitch T.C.A."/>
            <person name="Clavel T."/>
        </authorList>
    </citation>
    <scope>NUCLEOTIDE SEQUENCE [LARGE SCALE GENOMIC DNA]</scope>
    <source>
        <strain evidence="8 9">WB03_NA08</strain>
    </source>
</reference>
<comment type="caution">
    <text evidence="8">The sequence shown here is derived from an EMBL/GenBank/DDBJ whole genome shotgun (WGS) entry which is preliminary data.</text>
</comment>
<keyword evidence="9" id="KW-1185">Reference proteome</keyword>
<sequence>MNRYQARTKSFTRRARALPENLQRTLAHHGSDFVIEVPRSDGHTTINEEYVFDQRSIFGRMNELVVEIGSGVGEQIVEASRQQPERDFLAFEVWQPGIAKAVSRAVEAGVSNLRIMEADAQQAFPIVFSDGAIAELWTFFPDPWRKARHHKRRLVSPDFAEEVARTLVSGGPWRLATDWEDYALQMREVLANSPSFDFEETSRWEGRVLTRFERRGIEAGRETWDFTAWRK</sequence>
<feature type="binding site" evidence="7">
    <location>
        <position position="146"/>
    </location>
    <ligand>
        <name>substrate</name>
    </ligand>
</feature>
<accession>A0A6N7W7S2</accession>
<dbReference type="GO" id="GO:0043527">
    <property type="term" value="C:tRNA methyltransferase complex"/>
    <property type="evidence" value="ECO:0007669"/>
    <property type="project" value="TreeGrafter"/>
</dbReference>
<evidence type="ECO:0000256" key="2">
    <source>
        <dbReference type="ARBA" id="ARBA00003015"/>
    </source>
</evidence>
<dbReference type="InterPro" id="IPR029063">
    <property type="entry name" value="SAM-dependent_MTases_sf"/>
</dbReference>
<evidence type="ECO:0000256" key="5">
    <source>
        <dbReference type="ARBA" id="ARBA00022691"/>
    </source>
</evidence>
<dbReference type="InterPro" id="IPR003358">
    <property type="entry name" value="tRNA_(Gua-N-7)_MeTrfase_Trmb"/>
</dbReference>
<dbReference type="Gene3D" id="3.40.50.150">
    <property type="entry name" value="Vaccinia Virus protein VP39"/>
    <property type="match status" value="1"/>
</dbReference>
<keyword evidence="4 7" id="KW-0808">Transferase</keyword>
<dbReference type="AlphaFoldDB" id="A0A6N7W7S2"/>
<dbReference type="UniPathway" id="UPA00989"/>
<feature type="binding site" evidence="7">
    <location>
        <position position="178"/>
    </location>
    <ligand>
        <name>substrate</name>
    </ligand>
</feature>
<keyword evidence="6 7" id="KW-0819">tRNA processing</keyword>
<dbReference type="PROSITE" id="PS51625">
    <property type="entry name" value="SAM_MT_TRMB"/>
    <property type="match status" value="1"/>
</dbReference>
<feature type="binding site" evidence="7">
    <location>
        <position position="119"/>
    </location>
    <ligand>
        <name>S-adenosyl-L-methionine</name>
        <dbReference type="ChEBI" id="CHEBI:59789"/>
    </ligand>
</feature>
<proteinExistence type="inferred from homology"/>
<feature type="binding site" evidence="7">
    <location>
        <position position="67"/>
    </location>
    <ligand>
        <name>S-adenosyl-L-methionine</name>
        <dbReference type="ChEBI" id="CHEBI:59789"/>
    </ligand>
</feature>
<feature type="binding site" evidence="7">
    <location>
        <position position="92"/>
    </location>
    <ligand>
        <name>S-adenosyl-L-methionine</name>
        <dbReference type="ChEBI" id="CHEBI:59789"/>
    </ligand>
</feature>
<protein>
    <recommendedName>
        <fullName evidence="7">tRNA (guanine-N(7)-)-methyltransferase</fullName>
        <ecNumber evidence="7">2.1.1.33</ecNumber>
    </recommendedName>
    <alternativeName>
        <fullName evidence="7">tRNA (guanine(46)-N(7))-methyltransferase</fullName>
    </alternativeName>
    <alternativeName>
        <fullName evidence="7">tRNA(m7G46)-methyltransferase</fullName>
    </alternativeName>
</protein>
<evidence type="ECO:0000256" key="6">
    <source>
        <dbReference type="ARBA" id="ARBA00022694"/>
    </source>
</evidence>
<dbReference type="EC" id="2.1.1.33" evidence="7"/>
<evidence type="ECO:0000256" key="3">
    <source>
        <dbReference type="ARBA" id="ARBA00022603"/>
    </source>
</evidence>
<comment type="function">
    <text evidence="2 7">Catalyzes the formation of N(7)-methylguanine at position 46 (m7G46) in tRNA.</text>
</comment>
<evidence type="ECO:0000313" key="8">
    <source>
        <dbReference type="EMBL" id="MSS84553.1"/>
    </source>
</evidence>
<dbReference type="EMBL" id="VULO01000008">
    <property type="protein sequence ID" value="MSS84553.1"/>
    <property type="molecule type" value="Genomic_DNA"/>
</dbReference>
<dbReference type="PANTHER" id="PTHR23417">
    <property type="entry name" value="3-DEOXY-D-MANNO-OCTULOSONIC-ACID TRANSFERASE/TRNA GUANINE-N 7 - -METHYLTRANSFERASE"/>
    <property type="match status" value="1"/>
</dbReference>
<keyword evidence="3 7" id="KW-0489">Methyltransferase</keyword>